<keyword evidence="1" id="KW-1133">Transmembrane helix</keyword>
<reference evidence="3" key="1">
    <citation type="submission" date="2017-06" db="EMBL/GenBank/DDBJ databases">
        <title>Complete genome sequence of Capnocytophaga sp. KCOM 1579 (=ChDC OS43) isolated from a human refractory periapical abscess lesion.</title>
        <authorList>
            <person name="Kook J.-K."/>
            <person name="Park S.-N."/>
            <person name="Lim Y.K."/>
            <person name="Roh H."/>
        </authorList>
    </citation>
    <scope>NUCLEOTIDE SEQUENCE [LARGE SCALE GENOMIC DNA]</scope>
    <source>
        <strain evidence="3">ChDC OS43</strain>
    </source>
</reference>
<gene>
    <name evidence="2" type="ORF">CBG49_04735</name>
</gene>
<evidence type="ECO:0000313" key="3">
    <source>
        <dbReference type="Proteomes" id="UP000197007"/>
    </source>
</evidence>
<evidence type="ECO:0000256" key="1">
    <source>
        <dbReference type="SAM" id="Phobius"/>
    </source>
</evidence>
<feature type="transmembrane region" description="Helical" evidence="1">
    <location>
        <begin position="6"/>
        <end position="22"/>
    </location>
</feature>
<keyword evidence="1" id="KW-0812">Transmembrane</keyword>
<proteinExistence type="predicted"/>
<accession>A0A1Z4BMD8</accession>
<name>A0A1Z4BMD8_9FLAO</name>
<organism evidence="2 3">
    <name type="scientific">Capnocytophaga endodontalis</name>
    <dbReference type="NCBI Taxonomy" id="2708117"/>
    <lineage>
        <taxon>Bacteria</taxon>
        <taxon>Pseudomonadati</taxon>
        <taxon>Bacteroidota</taxon>
        <taxon>Flavobacteriia</taxon>
        <taxon>Flavobacteriales</taxon>
        <taxon>Flavobacteriaceae</taxon>
        <taxon>Capnocytophaga</taxon>
    </lineage>
</organism>
<protein>
    <submittedName>
        <fullName evidence="2">Signal peptide protein, YSIRK family</fullName>
    </submittedName>
</protein>
<keyword evidence="3" id="KW-1185">Reference proteome</keyword>
<dbReference type="EMBL" id="CP022022">
    <property type="protein sequence ID" value="ASF42437.1"/>
    <property type="molecule type" value="Genomic_DNA"/>
</dbReference>
<dbReference type="AlphaFoldDB" id="A0A1Z4BMD8"/>
<dbReference type="KEGG" id="capn:CBG49_04735"/>
<dbReference type="RefSeq" id="WP_088593590.1">
    <property type="nucleotide sequence ID" value="NZ_CP022022.1"/>
</dbReference>
<dbReference type="Proteomes" id="UP000197007">
    <property type="component" value="Chromosome"/>
</dbReference>
<feature type="transmembrane region" description="Helical" evidence="1">
    <location>
        <begin position="95"/>
        <end position="114"/>
    </location>
</feature>
<feature type="transmembrane region" description="Helical" evidence="1">
    <location>
        <begin position="51"/>
        <end position="75"/>
    </location>
</feature>
<keyword evidence="1" id="KW-0472">Membrane</keyword>
<sequence>MGFVATIPFWALCIATGCYFFNRKPDNNLHYSSPRYMPEKRKLYIAKLKKYVGVVSVSIGLLFCLIFCPFLLFELLDMPHSFYENLLLYTQQHPFIIYPTAAGFLGWCIALYFHDSRNIKYLQKLLEEMSDADYERFTQMMQLINFAQRYSPFVVICQEKAYFMSNLSEGIPLTDIVHLEWKCRQEHHSRSKKGNRLIEEAYIYTRQQPNTPITVTMPKSQYRFLECAYREVNC</sequence>
<evidence type="ECO:0000313" key="2">
    <source>
        <dbReference type="EMBL" id="ASF42437.1"/>
    </source>
</evidence>